<comment type="cofactor">
    <cofactor evidence="7">
        <name>Zn(2+)</name>
        <dbReference type="ChEBI" id="CHEBI:29105"/>
    </cofactor>
    <text evidence="7">Binds 1 zinc ion per subunit.</text>
</comment>
<feature type="binding site" evidence="7">
    <location>
        <position position="135"/>
    </location>
    <ligand>
        <name>Zn(2+)</name>
        <dbReference type="ChEBI" id="CHEBI:29105"/>
    </ligand>
</feature>
<evidence type="ECO:0000256" key="6">
    <source>
        <dbReference type="ARBA" id="ARBA00023163"/>
    </source>
</evidence>
<dbReference type="InterPro" id="IPR036388">
    <property type="entry name" value="WH-like_DNA-bd_sf"/>
</dbReference>
<evidence type="ECO:0000256" key="7">
    <source>
        <dbReference type="PIRSR" id="PIRSR602481-1"/>
    </source>
</evidence>
<keyword evidence="4" id="KW-0805">Transcription regulation</keyword>
<feature type="binding site" evidence="7">
    <location>
        <position position="98"/>
    </location>
    <ligand>
        <name>Zn(2+)</name>
        <dbReference type="ChEBI" id="CHEBI:29105"/>
    </ligand>
</feature>
<keyword evidence="6" id="KW-0804">Transcription</keyword>
<dbReference type="Gene3D" id="3.30.1490.190">
    <property type="match status" value="1"/>
</dbReference>
<feature type="binding site" evidence="7">
    <location>
        <position position="138"/>
    </location>
    <ligand>
        <name>Zn(2+)</name>
        <dbReference type="ChEBI" id="CHEBI:29105"/>
    </ligand>
</feature>
<feature type="binding site" evidence="7">
    <location>
        <position position="95"/>
    </location>
    <ligand>
        <name>Zn(2+)</name>
        <dbReference type="ChEBI" id="CHEBI:29105"/>
    </ligand>
</feature>
<dbReference type="InterPro" id="IPR002481">
    <property type="entry name" value="FUR"/>
</dbReference>
<dbReference type="CDD" id="cd07153">
    <property type="entry name" value="Fur_like"/>
    <property type="match status" value="1"/>
</dbReference>
<keyword evidence="7" id="KW-0479">Metal-binding</keyword>
<dbReference type="EMBL" id="CP014206">
    <property type="protein sequence ID" value="AMK12844.1"/>
    <property type="molecule type" value="Genomic_DNA"/>
</dbReference>
<evidence type="ECO:0000256" key="3">
    <source>
        <dbReference type="ARBA" id="ARBA00022833"/>
    </source>
</evidence>
<dbReference type="GO" id="GO:0003700">
    <property type="term" value="F:DNA-binding transcription factor activity"/>
    <property type="evidence" value="ECO:0007669"/>
    <property type="project" value="InterPro"/>
</dbReference>
<evidence type="ECO:0000256" key="4">
    <source>
        <dbReference type="ARBA" id="ARBA00023015"/>
    </source>
</evidence>
<dbReference type="Pfam" id="PF01475">
    <property type="entry name" value="FUR"/>
    <property type="match status" value="1"/>
</dbReference>
<dbReference type="RefSeq" id="WP_066806829.1">
    <property type="nucleotide sequence ID" value="NZ_CP014206.1"/>
</dbReference>
<keyword evidence="3 7" id="KW-0862">Zinc</keyword>
<comment type="similarity">
    <text evidence="1">Belongs to the Fur family.</text>
</comment>
<dbReference type="EMBL" id="SOBK01000017">
    <property type="protein sequence ID" value="TDT82051.1"/>
    <property type="molecule type" value="Genomic_DNA"/>
</dbReference>
<keyword evidence="5" id="KW-0238">DNA-binding</keyword>
<evidence type="ECO:0000256" key="1">
    <source>
        <dbReference type="ARBA" id="ARBA00007957"/>
    </source>
</evidence>
<evidence type="ECO:0000313" key="11">
    <source>
        <dbReference type="Proteomes" id="UP000295506"/>
    </source>
</evidence>
<dbReference type="InterPro" id="IPR043135">
    <property type="entry name" value="Fur_C"/>
</dbReference>
<reference evidence="8 10" key="1">
    <citation type="journal article" date="2016" name="Front. Microbiol.">
        <title>Genome Sequence of the Piezophilic, Mesophilic Sulfate-Reducing Bacterium Desulfovibrio indicus J2T.</title>
        <authorList>
            <person name="Cao J."/>
            <person name="Maignien L."/>
            <person name="Shao Z."/>
            <person name="Alain K."/>
            <person name="Jebbar M."/>
        </authorList>
    </citation>
    <scope>NUCLEOTIDE SEQUENCE [LARGE SCALE GENOMIC DNA]</scope>
    <source>
        <strain evidence="8 10">J2</strain>
    </source>
</reference>
<dbReference type="InterPro" id="IPR036390">
    <property type="entry name" value="WH_DNA-bd_sf"/>
</dbReference>
<dbReference type="GO" id="GO:0045892">
    <property type="term" value="P:negative regulation of DNA-templated transcription"/>
    <property type="evidence" value="ECO:0007669"/>
    <property type="project" value="TreeGrafter"/>
</dbReference>
<evidence type="ECO:0000256" key="2">
    <source>
        <dbReference type="ARBA" id="ARBA00022491"/>
    </source>
</evidence>
<dbReference type="OrthoDB" id="8659436at2"/>
<dbReference type="Gene3D" id="1.10.10.10">
    <property type="entry name" value="Winged helix-like DNA-binding domain superfamily/Winged helix DNA-binding domain"/>
    <property type="match status" value="1"/>
</dbReference>
<gene>
    <name evidence="8" type="ORF">AWY79_17915</name>
    <name evidence="9" type="ORF">EDC59_11730</name>
</gene>
<dbReference type="PANTHER" id="PTHR33202:SF22">
    <property type="entry name" value="HYDROGEN PEROXIDE SENSITIVE REPRESSOR"/>
    <property type="match status" value="1"/>
</dbReference>
<dbReference type="Proteomes" id="UP000055611">
    <property type="component" value="Chromosome"/>
</dbReference>
<name>A0A126QSC5_9BACT</name>
<dbReference type="GO" id="GO:1900376">
    <property type="term" value="P:regulation of secondary metabolite biosynthetic process"/>
    <property type="evidence" value="ECO:0007669"/>
    <property type="project" value="TreeGrafter"/>
</dbReference>
<sequence>MEPRETPNAARDFLERTGIDPTLNRILVWSAVASAKGPVTAAEVHAEATREHRLNRVTVYRILDLLAERGAVNRINAGERALRYCVGDGHSHFHCTNCGEVRCIANETLHFDESAVANALGLTISHIDLHLEGVCPKCSRALG</sequence>
<dbReference type="SUPFAM" id="SSF46785">
    <property type="entry name" value="Winged helix' DNA-binding domain"/>
    <property type="match status" value="1"/>
</dbReference>
<protein>
    <submittedName>
        <fullName evidence="9">Fur family ferric uptake transcriptional regulator</fullName>
    </submittedName>
    <submittedName>
        <fullName evidence="8">Fur family transcriptional regulator</fullName>
    </submittedName>
</protein>
<evidence type="ECO:0000313" key="8">
    <source>
        <dbReference type="EMBL" id="AMK12844.1"/>
    </source>
</evidence>
<evidence type="ECO:0000256" key="5">
    <source>
        <dbReference type="ARBA" id="ARBA00023125"/>
    </source>
</evidence>
<keyword evidence="10" id="KW-1185">Reference proteome</keyword>
<keyword evidence="2" id="KW-0678">Repressor</keyword>
<dbReference type="AlphaFoldDB" id="A0A126QSC5"/>
<proteinExistence type="inferred from homology"/>
<dbReference type="KEGG" id="dej:AWY79_17915"/>
<dbReference type="GO" id="GO:0008270">
    <property type="term" value="F:zinc ion binding"/>
    <property type="evidence" value="ECO:0007669"/>
    <property type="project" value="TreeGrafter"/>
</dbReference>
<dbReference type="Proteomes" id="UP000295506">
    <property type="component" value="Unassembled WGS sequence"/>
</dbReference>
<dbReference type="PANTHER" id="PTHR33202">
    <property type="entry name" value="ZINC UPTAKE REGULATION PROTEIN"/>
    <property type="match status" value="1"/>
</dbReference>
<accession>A0A126QSC5</accession>
<reference evidence="9 11" key="2">
    <citation type="submission" date="2019-03" db="EMBL/GenBank/DDBJ databases">
        <title>Genomic Encyclopedia of Type Strains, Phase IV (KMG-IV): sequencing the most valuable type-strain genomes for metagenomic binning, comparative biology and taxonomic classification.</title>
        <authorList>
            <person name="Goeker M."/>
        </authorList>
    </citation>
    <scope>NUCLEOTIDE SEQUENCE [LARGE SCALE GENOMIC DNA]</scope>
    <source>
        <strain evidence="9 11">DSM 101483</strain>
    </source>
</reference>
<evidence type="ECO:0000313" key="10">
    <source>
        <dbReference type="Proteomes" id="UP000055611"/>
    </source>
</evidence>
<evidence type="ECO:0000313" key="9">
    <source>
        <dbReference type="EMBL" id="TDT82051.1"/>
    </source>
</evidence>
<dbReference type="GO" id="GO:0000976">
    <property type="term" value="F:transcription cis-regulatory region binding"/>
    <property type="evidence" value="ECO:0007669"/>
    <property type="project" value="TreeGrafter"/>
</dbReference>
<organism evidence="9 11">
    <name type="scientific">Pseudodesulfovibrio indicus</name>
    <dbReference type="NCBI Taxonomy" id="1716143"/>
    <lineage>
        <taxon>Bacteria</taxon>
        <taxon>Pseudomonadati</taxon>
        <taxon>Thermodesulfobacteriota</taxon>
        <taxon>Desulfovibrionia</taxon>
        <taxon>Desulfovibrionales</taxon>
        <taxon>Desulfovibrionaceae</taxon>
    </lineage>
</organism>